<keyword evidence="6 9" id="KW-0378">Hydrolase</keyword>
<keyword evidence="3 9" id="KW-0031">Aminopeptidase</keyword>
<organism evidence="11 12">
    <name type="scientific">Peptoniphilus koenoeneniae</name>
    <dbReference type="NCBI Taxonomy" id="507751"/>
    <lineage>
        <taxon>Bacteria</taxon>
        <taxon>Bacillati</taxon>
        <taxon>Bacillota</taxon>
        <taxon>Tissierellia</taxon>
        <taxon>Tissierellales</taxon>
        <taxon>Peptoniphilaceae</taxon>
        <taxon>Peptoniphilus</taxon>
    </lineage>
</organism>
<dbReference type="PRINTS" id="PR00932">
    <property type="entry name" value="AMINO1PTASE"/>
</dbReference>
<evidence type="ECO:0000256" key="2">
    <source>
        <dbReference type="ARBA" id="ARBA00008290"/>
    </source>
</evidence>
<dbReference type="EMBL" id="JAUSTN010000005">
    <property type="protein sequence ID" value="MDQ0275029.1"/>
    <property type="molecule type" value="Genomic_DNA"/>
</dbReference>
<dbReference type="Gene3D" id="3.40.630.10">
    <property type="entry name" value="Zn peptidases"/>
    <property type="match status" value="1"/>
</dbReference>
<comment type="similarity">
    <text evidence="2 9">Belongs to the peptidase M18 family.</text>
</comment>
<dbReference type="Proteomes" id="UP001236559">
    <property type="component" value="Unassembled WGS sequence"/>
</dbReference>
<dbReference type="PANTHER" id="PTHR28570:SF2">
    <property type="entry name" value="M18 FAMILY AMINOPEPTIDASE 1-RELATED"/>
    <property type="match status" value="1"/>
</dbReference>
<dbReference type="EC" id="3.4.11.-" evidence="10"/>
<dbReference type="NCBIfam" id="NF002600">
    <property type="entry name" value="PRK02256.1"/>
    <property type="match status" value="1"/>
</dbReference>
<evidence type="ECO:0000256" key="4">
    <source>
        <dbReference type="ARBA" id="ARBA00022670"/>
    </source>
</evidence>
<evidence type="ECO:0000256" key="6">
    <source>
        <dbReference type="ARBA" id="ARBA00022801"/>
    </source>
</evidence>
<keyword evidence="5 9" id="KW-0479">Metal-binding</keyword>
<evidence type="ECO:0000256" key="3">
    <source>
        <dbReference type="ARBA" id="ARBA00022438"/>
    </source>
</evidence>
<dbReference type="Gene3D" id="2.30.250.10">
    <property type="entry name" value="Aminopeptidase i, Domain 2"/>
    <property type="match status" value="1"/>
</dbReference>
<evidence type="ECO:0000256" key="7">
    <source>
        <dbReference type="ARBA" id="ARBA00022833"/>
    </source>
</evidence>
<dbReference type="PANTHER" id="PTHR28570">
    <property type="entry name" value="ASPARTYL AMINOPEPTIDASE"/>
    <property type="match status" value="1"/>
</dbReference>
<keyword evidence="4 9" id="KW-0645">Protease</keyword>
<evidence type="ECO:0000313" key="12">
    <source>
        <dbReference type="Proteomes" id="UP001236559"/>
    </source>
</evidence>
<keyword evidence="12" id="KW-1185">Reference proteome</keyword>
<evidence type="ECO:0000256" key="1">
    <source>
        <dbReference type="ARBA" id="ARBA00001947"/>
    </source>
</evidence>
<name>A0ABU0AW11_9FIRM</name>
<reference evidence="11 12" key="1">
    <citation type="submission" date="2023-07" db="EMBL/GenBank/DDBJ databases">
        <title>Genomic Encyclopedia of Type Strains, Phase IV (KMG-IV): sequencing the most valuable type-strain genomes for metagenomic binning, comparative biology and taxonomic classification.</title>
        <authorList>
            <person name="Goeker M."/>
        </authorList>
    </citation>
    <scope>NUCLEOTIDE SEQUENCE [LARGE SCALE GENOMIC DNA]</scope>
    <source>
        <strain evidence="11 12">DSM 22616</strain>
    </source>
</reference>
<evidence type="ECO:0000313" key="11">
    <source>
        <dbReference type="EMBL" id="MDQ0275029.1"/>
    </source>
</evidence>
<comment type="caution">
    <text evidence="11">The sequence shown here is derived from an EMBL/GenBank/DDBJ whole genome shotgun (WGS) entry which is preliminary data.</text>
</comment>
<dbReference type="SUPFAM" id="SSF101821">
    <property type="entry name" value="Aminopeptidase/glucanase lid domain"/>
    <property type="match status" value="1"/>
</dbReference>
<dbReference type="InterPro" id="IPR023358">
    <property type="entry name" value="Peptidase_M18_dom2"/>
</dbReference>
<dbReference type="SUPFAM" id="SSF53187">
    <property type="entry name" value="Zn-dependent exopeptidases"/>
    <property type="match status" value="1"/>
</dbReference>
<keyword evidence="8 9" id="KW-0482">Metalloprotease</keyword>
<evidence type="ECO:0000256" key="8">
    <source>
        <dbReference type="ARBA" id="ARBA00023049"/>
    </source>
</evidence>
<evidence type="ECO:0000256" key="5">
    <source>
        <dbReference type="ARBA" id="ARBA00022723"/>
    </source>
</evidence>
<protein>
    <recommendedName>
        <fullName evidence="10">M18 family aminopeptidase</fullName>
        <ecNumber evidence="10">3.4.11.-</ecNumber>
    </recommendedName>
</protein>
<comment type="cofactor">
    <cofactor evidence="1 10">
        <name>Zn(2+)</name>
        <dbReference type="ChEBI" id="CHEBI:29105"/>
    </cofactor>
</comment>
<keyword evidence="7 9" id="KW-0862">Zinc</keyword>
<dbReference type="InterPro" id="IPR001948">
    <property type="entry name" value="Peptidase_M18"/>
</dbReference>
<dbReference type="Pfam" id="PF02127">
    <property type="entry name" value="Peptidase_M18"/>
    <property type="match status" value="1"/>
</dbReference>
<gene>
    <name evidence="11" type="ORF">J2S72_001053</name>
</gene>
<dbReference type="GO" id="GO:0004177">
    <property type="term" value="F:aminopeptidase activity"/>
    <property type="evidence" value="ECO:0007669"/>
    <property type="project" value="UniProtKB-KW"/>
</dbReference>
<dbReference type="RefSeq" id="WP_023056102.1">
    <property type="nucleotide sequence ID" value="NZ_JAUSTN010000005.1"/>
</dbReference>
<accession>A0ABU0AW11</accession>
<sequence length="457" mass="50811">MEKIKKSVWQQIDENEKEKIYAYGEDYKNFLDKAKTEREATSFIIEKAKEKGFIELKEALKNKIKKGDKIYVNNKNKSLALFVIGDDLEEGMNIVGSHIDSPRLDVKQNPLYEDSELAFLKTHYYGGIRKYQWPTIPLAIHGIIINKNNEKFEIAIGEDENDPIFYITDLLPHLSADQNKKPLSEAITAESLNVIVGHSSYGSKEKENPIKKFVLQYLNEKYNMVEEDFAIAELEVVPASKARDVGFDRAMVAGHGQDDRVCSFANLYALLQVENPKITAVGLFVDKEEIGSVGNTSMNSAFFENALAEILANQKNYSDLLLRRSIANSKVLSADVIVALDPDFKEVSDDKNAALSGYGVAIAKYTGARGKSGSNDANSEFLREVVNKFNDNNVIWQTSELGKTDQGGGGTIAYILAGKGAEVVDCGTAMLSMHAPYEILSKADAYMTMKAYLAFLK</sequence>
<evidence type="ECO:0000256" key="9">
    <source>
        <dbReference type="RuleBase" id="RU004386"/>
    </source>
</evidence>
<evidence type="ECO:0000256" key="10">
    <source>
        <dbReference type="RuleBase" id="RU004387"/>
    </source>
</evidence>
<proteinExistence type="inferred from homology"/>